<evidence type="ECO:0000313" key="2">
    <source>
        <dbReference type="Proteomes" id="UP000026960"/>
    </source>
</evidence>
<sequence>MDTFRILRVGEERVWREIVRRPAVATEPSASASSRPLVAAFNMAREEFRLMETPVHRAAACRPASSARVVRRIHIT</sequence>
<reference evidence="1" key="2">
    <citation type="submission" date="2015-03" db="UniProtKB">
        <authorList>
            <consortium name="EnsemblPlants"/>
        </authorList>
    </citation>
    <scope>IDENTIFICATION</scope>
</reference>
<dbReference type="Proteomes" id="UP000026960">
    <property type="component" value="Chromosome 3"/>
</dbReference>
<dbReference type="PaxDb" id="65489-OBART03G18570.1"/>
<proteinExistence type="predicted"/>
<dbReference type="HOGENOM" id="CLU_2658396_0_0_1"/>
<evidence type="ECO:0000313" key="1">
    <source>
        <dbReference type="EnsemblPlants" id="OBART03G18570.1"/>
    </source>
</evidence>
<reference evidence="1" key="1">
    <citation type="journal article" date="2009" name="Rice">
        <title>De Novo Next Generation Sequencing of Plant Genomes.</title>
        <authorList>
            <person name="Rounsley S."/>
            <person name="Marri P.R."/>
            <person name="Yu Y."/>
            <person name="He R."/>
            <person name="Sisneros N."/>
            <person name="Goicoechea J.L."/>
            <person name="Lee S.J."/>
            <person name="Angelova A."/>
            <person name="Kudrna D."/>
            <person name="Luo M."/>
            <person name="Affourtit J."/>
            <person name="Desany B."/>
            <person name="Knight J."/>
            <person name="Niazi F."/>
            <person name="Egholm M."/>
            <person name="Wing R.A."/>
        </authorList>
    </citation>
    <scope>NUCLEOTIDE SEQUENCE [LARGE SCALE GENOMIC DNA]</scope>
    <source>
        <strain evidence="1">cv. IRGC 105608</strain>
    </source>
</reference>
<dbReference type="EnsemblPlants" id="OBART03G18570.1">
    <property type="protein sequence ID" value="OBART03G18570.1"/>
    <property type="gene ID" value="OBART03G18570"/>
</dbReference>
<keyword evidence="2" id="KW-1185">Reference proteome</keyword>
<protein>
    <submittedName>
        <fullName evidence="1">Uncharacterized protein</fullName>
    </submittedName>
</protein>
<name>A0A0D3FIV6_9ORYZ</name>
<accession>A0A0D3FIV6</accession>
<dbReference type="Gramene" id="OBART03G18570.1">
    <property type="protein sequence ID" value="OBART03G18570.1"/>
    <property type="gene ID" value="OBART03G18570"/>
</dbReference>
<dbReference type="AlphaFoldDB" id="A0A0D3FIV6"/>
<organism evidence="1">
    <name type="scientific">Oryza barthii</name>
    <dbReference type="NCBI Taxonomy" id="65489"/>
    <lineage>
        <taxon>Eukaryota</taxon>
        <taxon>Viridiplantae</taxon>
        <taxon>Streptophyta</taxon>
        <taxon>Embryophyta</taxon>
        <taxon>Tracheophyta</taxon>
        <taxon>Spermatophyta</taxon>
        <taxon>Magnoliopsida</taxon>
        <taxon>Liliopsida</taxon>
        <taxon>Poales</taxon>
        <taxon>Poaceae</taxon>
        <taxon>BOP clade</taxon>
        <taxon>Oryzoideae</taxon>
        <taxon>Oryzeae</taxon>
        <taxon>Oryzinae</taxon>
        <taxon>Oryza</taxon>
    </lineage>
</organism>